<keyword evidence="5 7" id="KW-1133">Transmembrane helix</keyword>
<sequence length="382" mass="41742">MILPATLATIRLTFINNKERAIALGIWSTIGTAGAALGPLVSGVLLEYFSWQSVFLINIPICILVTALSTCMNIRKVERVAKKVNVMDPLLLISSMLMIVFSIKSIFSQHEEPMLVPLLLFGMILVFLFLRKQLRSSDAMIDISLFSDRHILAGLIMALFSMISLVGFEFFITQELQLAIGMSALNASLFLLPFIMSSCLSGPFVGWALGKVGLRSIAFMGIFLSSVSFAGLSLTDISNHNLQAWGMMVLLGFSIEAAMLASTTAIMNATPVGKGGEAGAIEGMAYEFGTGIGIVIFGLMTSSFYTKNIKSYLGESNVPDIHLASLSETIKYAEILSDVDKEKLFSIAKQSLLDSHFYIMFIASIFLLIISIVIYFFLKPRV</sequence>
<evidence type="ECO:0000256" key="3">
    <source>
        <dbReference type="ARBA" id="ARBA00022475"/>
    </source>
</evidence>
<keyword evidence="3" id="KW-1003">Cell membrane</keyword>
<name>A0A9Q9SD30_9ENTR</name>
<feature type="transmembrane region" description="Helical" evidence="7">
    <location>
        <begin position="21"/>
        <end position="42"/>
    </location>
</feature>
<dbReference type="InterPro" id="IPR020846">
    <property type="entry name" value="MFS_dom"/>
</dbReference>
<evidence type="ECO:0000256" key="6">
    <source>
        <dbReference type="ARBA" id="ARBA00023136"/>
    </source>
</evidence>
<feature type="domain" description="Major facilitator superfamily (MFS) profile" evidence="8">
    <location>
        <begin position="1"/>
        <end position="382"/>
    </location>
</feature>
<gene>
    <name evidence="9" type="primary">smvA_2</name>
    <name evidence="9" type="ORF">SB6410_04402</name>
</gene>
<dbReference type="PANTHER" id="PTHR42718:SF47">
    <property type="entry name" value="METHYL VIOLOGEN RESISTANCE PROTEIN SMVA"/>
    <property type="match status" value="1"/>
</dbReference>
<dbReference type="InterPro" id="IPR011701">
    <property type="entry name" value="MFS"/>
</dbReference>
<keyword evidence="4 7" id="KW-0812">Transmembrane</keyword>
<evidence type="ECO:0000256" key="7">
    <source>
        <dbReference type="SAM" id="Phobius"/>
    </source>
</evidence>
<feature type="transmembrane region" description="Helical" evidence="7">
    <location>
        <begin position="48"/>
        <end position="68"/>
    </location>
</feature>
<feature type="transmembrane region" description="Helical" evidence="7">
    <location>
        <begin position="178"/>
        <end position="200"/>
    </location>
</feature>
<evidence type="ECO:0000256" key="5">
    <source>
        <dbReference type="ARBA" id="ARBA00022989"/>
    </source>
</evidence>
<dbReference type="EMBL" id="CABGGO010000030">
    <property type="protein sequence ID" value="VUS97469.1"/>
    <property type="molecule type" value="Genomic_DNA"/>
</dbReference>
<dbReference type="InterPro" id="IPR036259">
    <property type="entry name" value="MFS_trans_sf"/>
</dbReference>
<keyword evidence="6 7" id="KW-0472">Membrane</keyword>
<dbReference type="Proteomes" id="UP000318567">
    <property type="component" value="Unassembled WGS sequence"/>
</dbReference>
<accession>A0A9Q9SD30</accession>
<feature type="transmembrane region" description="Helical" evidence="7">
    <location>
        <begin position="288"/>
        <end position="306"/>
    </location>
</feature>
<keyword evidence="2" id="KW-0813">Transport</keyword>
<dbReference type="GO" id="GO:0005886">
    <property type="term" value="C:plasma membrane"/>
    <property type="evidence" value="ECO:0007669"/>
    <property type="project" value="UniProtKB-SubCell"/>
</dbReference>
<evidence type="ECO:0000256" key="4">
    <source>
        <dbReference type="ARBA" id="ARBA00022692"/>
    </source>
</evidence>
<feature type="transmembrane region" description="Helical" evidence="7">
    <location>
        <begin position="113"/>
        <end position="130"/>
    </location>
</feature>
<feature type="transmembrane region" description="Helical" evidence="7">
    <location>
        <begin position="244"/>
        <end position="267"/>
    </location>
</feature>
<feature type="transmembrane region" description="Helical" evidence="7">
    <location>
        <begin position="151"/>
        <end position="172"/>
    </location>
</feature>
<dbReference type="SUPFAM" id="SSF103473">
    <property type="entry name" value="MFS general substrate transporter"/>
    <property type="match status" value="1"/>
</dbReference>
<dbReference type="PROSITE" id="PS50850">
    <property type="entry name" value="MFS"/>
    <property type="match status" value="1"/>
</dbReference>
<organism evidence="9 10">
    <name type="scientific">Klebsiella pasteurii</name>
    <dbReference type="NCBI Taxonomy" id="2587529"/>
    <lineage>
        <taxon>Bacteria</taxon>
        <taxon>Pseudomonadati</taxon>
        <taxon>Pseudomonadota</taxon>
        <taxon>Gammaproteobacteria</taxon>
        <taxon>Enterobacterales</taxon>
        <taxon>Enterobacteriaceae</taxon>
        <taxon>Klebsiella/Raoultella group</taxon>
        <taxon>Klebsiella</taxon>
    </lineage>
</organism>
<evidence type="ECO:0000256" key="2">
    <source>
        <dbReference type="ARBA" id="ARBA00022448"/>
    </source>
</evidence>
<comment type="subcellular location">
    <subcellularLocation>
        <location evidence="1">Cell membrane</location>
        <topology evidence="1">Multi-pass membrane protein</topology>
    </subcellularLocation>
</comment>
<dbReference type="Gene3D" id="1.20.1250.20">
    <property type="entry name" value="MFS general substrate transporter like domains"/>
    <property type="match status" value="1"/>
</dbReference>
<dbReference type="GO" id="GO:0022857">
    <property type="term" value="F:transmembrane transporter activity"/>
    <property type="evidence" value="ECO:0007669"/>
    <property type="project" value="InterPro"/>
</dbReference>
<reference evidence="9 10" key="1">
    <citation type="submission" date="2019-07" db="EMBL/GenBank/DDBJ databases">
        <authorList>
            <person name="Brisse S."/>
            <person name="Rodrigues C."/>
            <person name="Thorpe H."/>
        </authorList>
    </citation>
    <scope>NUCLEOTIDE SEQUENCE [LARGE SCALE GENOMIC DNA]</scope>
    <source>
        <strain evidence="9">SB6410</strain>
    </source>
</reference>
<dbReference type="Gene3D" id="1.20.1720.10">
    <property type="entry name" value="Multidrug resistance protein D"/>
    <property type="match status" value="1"/>
</dbReference>
<feature type="transmembrane region" description="Helical" evidence="7">
    <location>
        <begin position="357"/>
        <end position="378"/>
    </location>
</feature>
<dbReference type="PANTHER" id="PTHR42718">
    <property type="entry name" value="MAJOR FACILITATOR SUPERFAMILY MULTIDRUG TRANSPORTER MFSC"/>
    <property type="match status" value="1"/>
</dbReference>
<dbReference type="Pfam" id="PF07690">
    <property type="entry name" value="MFS_1"/>
    <property type="match status" value="1"/>
</dbReference>
<evidence type="ECO:0000313" key="10">
    <source>
        <dbReference type="Proteomes" id="UP000318567"/>
    </source>
</evidence>
<proteinExistence type="predicted"/>
<feature type="transmembrane region" description="Helical" evidence="7">
    <location>
        <begin position="89"/>
        <end position="107"/>
    </location>
</feature>
<protein>
    <submittedName>
        <fullName evidence="9">Methyl viologen resistance protein SmvA</fullName>
    </submittedName>
</protein>
<evidence type="ECO:0000313" key="9">
    <source>
        <dbReference type="EMBL" id="VUS97469.1"/>
    </source>
</evidence>
<evidence type="ECO:0000256" key="1">
    <source>
        <dbReference type="ARBA" id="ARBA00004651"/>
    </source>
</evidence>
<dbReference type="AlphaFoldDB" id="A0A9Q9SD30"/>
<comment type="caution">
    <text evidence="9">The sequence shown here is derived from an EMBL/GenBank/DDBJ whole genome shotgun (WGS) entry which is preliminary data.</text>
</comment>
<evidence type="ECO:0000259" key="8">
    <source>
        <dbReference type="PROSITE" id="PS50850"/>
    </source>
</evidence>
<feature type="transmembrane region" description="Helical" evidence="7">
    <location>
        <begin position="212"/>
        <end position="232"/>
    </location>
</feature>